<dbReference type="RefSeq" id="WP_090788923.1">
    <property type="nucleotide sequence ID" value="NZ_BOND01000018.1"/>
</dbReference>
<accession>A0A1H3MW71</accession>
<sequence length="223" mass="24743">MGEFLAVSAFRTEHADQVMGSVERYVRTHGWRTEEVVGGSAYDYKNHVLQYAPVDGWTVLLWPTYFTDVPAAAFVSGELGVLASTAHIHDGDYWAHTLLRDGTILDRFASMVDYFTDDPAVVADLKRGWSGDPAVVASAIGRPVDDLRPYLVHIALGDDEEEDPVEVKAFPDDRFTLEDAWVFVDFWRRLGITYPADVDAFAGRLGLAEGWFGKLPEGAEGDL</sequence>
<evidence type="ECO:0000313" key="1">
    <source>
        <dbReference type="EMBL" id="SDY80743.1"/>
    </source>
</evidence>
<name>A0A1H3MW71_9ACTN</name>
<dbReference type="AlphaFoldDB" id="A0A1H3MW71"/>
<keyword evidence="2" id="KW-1185">Reference proteome</keyword>
<organism evidence="1 2">
    <name type="scientific">Asanoa ishikariensis</name>
    <dbReference type="NCBI Taxonomy" id="137265"/>
    <lineage>
        <taxon>Bacteria</taxon>
        <taxon>Bacillati</taxon>
        <taxon>Actinomycetota</taxon>
        <taxon>Actinomycetes</taxon>
        <taxon>Micromonosporales</taxon>
        <taxon>Micromonosporaceae</taxon>
        <taxon>Asanoa</taxon>
    </lineage>
</organism>
<proteinExistence type="predicted"/>
<dbReference type="OrthoDB" id="3355131at2"/>
<dbReference type="Proteomes" id="UP000199632">
    <property type="component" value="Unassembled WGS sequence"/>
</dbReference>
<reference evidence="2" key="1">
    <citation type="submission" date="2016-10" db="EMBL/GenBank/DDBJ databases">
        <authorList>
            <person name="Varghese N."/>
            <person name="Submissions S."/>
        </authorList>
    </citation>
    <scope>NUCLEOTIDE SEQUENCE [LARGE SCALE GENOMIC DNA]</scope>
    <source>
        <strain evidence="2">DSM 44718</strain>
    </source>
</reference>
<evidence type="ECO:0000313" key="2">
    <source>
        <dbReference type="Proteomes" id="UP000199632"/>
    </source>
</evidence>
<dbReference type="STRING" id="137265.SAMN05421684_1653"/>
<protein>
    <submittedName>
        <fullName evidence="1">Uncharacterized protein</fullName>
    </submittedName>
</protein>
<gene>
    <name evidence="1" type="ORF">SAMN05421684_1653</name>
</gene>
<dbReference type="EMBL" id="FNQB01000001">
    <property type="protein sequence ID" value="SDY80743.1"/>
    <property type="molecule type" value="Genomic_DNA"/>
</dbReference>